<dbReference type="Proteomes" id="UP000245125">
    <property type="component" value="Unassembled WGS sequence"/>
</dbReference>
<accession>A0A2U3QJL7</accession>
<keyword evidence="1" id="KW-0812">Transmembrane</keyword>
<protein>
    <submittedName>
        <fullName evidence="3">Ion transport 2 domain protein</fullName>
    </submittedName>
</protein>
<feature type="transmembrane region" description="Helical" evidence="1">
    <location>
        <begin position="6"/>
        <end position="24"/>
    </location>
</feature>
<evidence type="ECO:0000313" key="4">
    <source>
        <dbReference type="Proteomes" id="UP000245125"/>
    </source>
</evidence>
<keyword evidence="4" id="KW-1185">Reference proteome</keyword>
<dbReference type="EMBL" id="OUUY01000110">
    <property type="protein sequence ID" value="SPQ01603.1"/>
    <property type="molecule type" value="Genomic_DNA"/>
</dbReference>
<dbReference type="Pfam" id="PF07885">
    <property type="entry name" value="Ion_trans_2"/>
    <property type="match status" value="1"/>
</dbReference>
<evidence type="ECO:0000313" key="3">
    <source>
        <dbReference type="EMBL" id="SPQ01603.1"/>
    </source>
</evidence>
<name>A0A2U3QJL7_9BACT</name>
<evidence type="ECO:0000256" key="1">
    <source>
        <dbReference type="SAM" id="Phobius"/>
    </source>
</evidence>
<dbReference type="SUPFAM" id="SSF81324">
    <property type="entry name" value="Voltage-gated potassium channels"/>
    <property type="match status" value="1"/>
</dbReference>
<gene>
    <name evidence="3" type="ORF">NBG4_610012</name>
</gene>
<feature type="transmembrane region" description="Helical" evidence="1">
    <location>
        <begin position="70"/>
        <end position="97"/>
    </location>
</feature>
<sequence length="387" mass="43531">MWYNHAMQVVAAIGGVFLVMVILWEGFETIVLPRRVTRRFRLSRYLFRFCWRSWRGAVTSLVPAKFRETWLSFFAPLFNLLMIGFWVICLIIGFALLHWAIGSQVRATVGDRGFFTDLYMSGTTFFTLGLGDVIPGVGVARFLTVLEAGLGFGFLALVISYIPALNQSFARREVSISLLDARAGSPPCAGEILRRHADAHGMEALRQLLLEWETWSAELLEGHISYPVLAYFRSQHDNQSWLGALTAVLDTCALVMVGVERSCKRQAELTFAIARHAVVDLALIFNRPPLKPSHDRLSPDMLAQLHTILTDAGLKFNKGEAADEHLAKLRAMYEPYANGLAAFFLIKLPPWVADEGKLDNWQVSAWEPLGASFRGVESKGRDRREHF</sequence>
<dbReference type="AlphaFoldDB" id="A0A2U3QJL7"/>
<feature type="transmembrane region" description="Helical" evidence="1">
    <location>
        <begin position="118"/>
        <end position="137"/>
    </location>
</feature>
<dbReference type="InterPro" id="IPR013099">
    <property type="entry name" value="K_chnl_dom"/>
</dbReference>
<feature type="transmembrane region" description="Helical" evidence="1">
    <location>
        <begin position="143"/>
        <end position="162"/>
    </location>
</feature>
<evidence type="ECO:0000259" key="2">
    <source>
        <dbReference type="Pfam" id="PF07885"/>
    </source>
</evidence>
<reference evidence="4" key="1">
    <citation type="submission" date="2018-03" db="EMBL/GenBank/DDBJ databases">
        <authorList>
            <person name="Zecchin S."/>
        </authorList>
    </citation>
    <scope>NUCLEOTIDE SEQUENCE [LARGE SCALE GENOMIC DNA]</scope>
</reference>
<dbReference type="Gene3D" id="1.10.287.70">
    <property type="match status" value="1"/>
</dbReference>
<proteinExistence type="predicted"/>
<organism evidence="3 4">
    <name type="scientific">Candidatus Sulfobium mesophilum</name>
    <dbReference type="NCBI Taxonomy" id="2016548"/>
    <lineage>
        <taxon>Bacteria</taxon>
        <taxon>Pseudomonadati</taxon>
        <taxon>Nitrospirota</taxon>
        <taxon>Nitrospiria</taxon>
        <taxon>Nitrospirales</taxon>
        <taxon>Nitrospiraceae</taxon>
        <taxon>Candidatus Sulfobium</taxon>
    </lineage>
</organism>
<keyword evidence="1" id="KW-1133">Transmembrane helix</keyword>
<feature type="domain" description="Potassium channel" evidence="2">
    <location>
        <begin position="96"/>
        <end position="162"/>
    </location>
</feature>
<keyword evidence="1" id="KW-0472">Membrane</keyword>